<dbReference type="AlphaFoldDB" id="A0A087TKZ1"/>
<evidence type="ECO:0000256" key="1">
    <source>
        <dbReference type="ARBA" id="ARBA00022679"/>
    </source>
</evidence>
<keyword evidence="1" id="KW-0808">Transferase</keyword>
<dbReference type="PANTHER" id="PTHR32463">
    <property type="entry name" value="L-FUCOSE KINASE"/>
    <property type="match status" value="1"/>
</dbReference>
<keyword evidence="7" id="KW-1185">Reference proteome</keyword>
<evidence type="ECO:0000313" key="6">
    <source>
        <dbReference type="EMBL" id="KFM65780.1"/>
    </source>
</evidence>
<evidence type="ECO:0000313" key="7">
    <source>
        <dbReference type="Proteomes" id="UP000054359"/>
    </source>
</evidence>
<dbReference type="PANTHER" id="PTHR32463:SF0">
    <property type="entry name" value="L-FUCOSE KINASE"/>
    <property type="match status" value="1"/>
</dbReference>
<reference evidence="6 7" key="1">
    <citation type="submission" date="2013-11" db="EMBL/GenBank/DDBJ databases">
        <title>Genome sequencing of Stegodyphus mimosarum.</title>
        <authorList>
            <person name="Bechsgaard J."/>
        </authorList>
    </citation>
    <scope>NUCLEOTIDE SEQUENCE [LARGE SCALE GENOMIC DNA]</scope>
</reference>
<gene>
    <name evidence="6" type="ORF">X975_03438</name>
</gene>
<feature type="non-terminal residue" evidence="6">
    <location>
        <position position="220"/>
    </location>
</feature>
<dbReference type="OMA" id="FINSWEN"/>
<keyword evidence="3 6" id="KW-0418">Kinase</keyword>
<dbReference type="STRING" id="407821.A0A087TKZ1"/>
<dbReference type="InterPro" id="IPR052203">
    <property type="entry name" value="GHMP_Kinase-Related"/>
</dbReference>
<dbReference type="GO" id="GO:0000166">
    <property type="term" value="F:nucleotide binding"/>
    <property type="evidence" value="ECO:0007669"/>
    <property type="project" value="UniProtKB-KW"/>
</dbReference>
<dbReference type="EMBL" id="KK115697">
    <property type="protein sequence ID" value="KFM65780.1"/>
    <property type="molecule type" value="Genomic_DNA"/>
</dbReference>
<dbReference type="OrthoDB" id="271303at2759"/>
<sequence>MIKKWSIIVITCPTLSSVRAVETEVKFLKRKGRISEFVPVLCIEDHAKNIGSGAATLNALLVATEFLSVKNNYMVISSDVLLDEDILILHNGRDYLYSCCGKAFIPLPVEYTSNALNGKPSARGILLNFESVLGLIDELSEESPHGVWVCSTDMMIHQGLGKLCVDWKNVSDVLMFTVPSDLEYATGHGVVEVDSEGCIADIYYCASLSQIKNLSHGDEK</sequence>
<accession>A0A087TKZ1</accession>
<dbReference type="GO" id="GO:0050201">
    <property type="term" value="F:fucokinase activity"/>
    <property type="evidence" value="ECO:0007669"/>
    <property type="project" value="TreeGrafter"/>
</dbReference>
<keyword evidence="2" id="KW-0547">Nucleotide-binding</keyword>
<evidence type="ECO:0000259" key="5">
    <source>
        <dbReference type="Pfam" id="PF07959"/>
    </source>
</evidence>
<dbReference type="Proteomes" id="UP000054359">
    <property type="component" value="Unassembled WGS sequence"/>
</dbReference>
<feature type="chain" id="PRO_5001829819" evidence="4">
    <location>
        <begin position="21"/>
        <end position="220"/>
    </location>
</feature>
<proteinExistence type="predicted"/>
<organism evidence="6 7">
    <name type="scientific">Stegodyphus mimosarum</name>
    <name type="common">African social velvet spider</name>
    <dbReference type="NCBI Taxonomy" id="407821"/>
    <lineage>
        <taxon>Eukaryota</taxon>
        <taxon>Metazoa</taxon>
        <taxon>Ecdysozoa</taxon>
        <taxon>Arthropoda</taxon>
        <taxon>Chelicerata</taxon>
        <taxon>Arachnida</taxon>
        <taxon>Araneae</taxon>
        <taxon>Araneomorphae</taxon>
        <taxon>Entelegynae</taxon>
        <taxon>Eresoidea</taxon>
        <taxon>Eresidae</taxon>
        <taxon>Stegodyphus</taxon>
    </lineage>
</organism>
<keyword evidence="4" id="KW-0732">Signal</keyword>
<feature type="signal peptide" evidence="4">
    <location>
        <begin position="1"/>
        <end position="20"/>
    </location>
</feature>
<evidence type="ECO:0000256" key="4">
    <source>
        <dbReference type="SAM" id="SignalP"/>
    </source>
</evidence>
<dbReference type="Pfam" id="PF07959">
    <property type="entry name" value="Fucose_pyrophosphorylase"/>
    <property type="match status" value="1"/>
</dbReference>
<dbReference type="InterPro" id="IPR012887">
    <property type="entry name" value="GDP_fucose_pyrophosphorylase"/>
</dbReference>
<evidence type="ECO:0000256" key="3">
    <source>
        <dbReference type="ARBA" id="ARBA00022777"/>
    </source>
</evidence>
<protein>
    <submittedName>
        <fullName evidence="6">L-fucose kinase</fullName>
    </submittedName>
</protein>
<evidence type="ECO:0000256" key="2">
    <source>
        <dbReference type="ARBA" id="ARBA00022741"/>
    </source>
</evidence>
<dbReference type="GO" id="GO:0042352">
    <property type="term" value="P:GDP-L-fucose salvage"/>
    <property type="evidence" value="ECO:0007669"/>
    <property type="project" value="TreeGrafter"/>
</dbReference>
<feature type="domain" description="GDP-fucose pyrophosphorylase" evidence="5">
    <location>
        <begin position="79"/>
        <end position="213"/>
    </location>
</feature>
<name>A0A087TKZ1_STEMI</name>